<dbReference type="OrthoDB" id="2141050at2759"/>
<dbReference type="PANTHER" id="PTHR39218:SF1">
    <property type="entry name" value="OXIDOREDUCTASE 14 KDA SUBUNIT, PUTATIVE (AFU_ORTHOLOGUE AFUA_1G12110)-RELATED"/>
    <property type="match status" value="1"/>
</dbReference>
<dbReference type="PANTHER" id="PTHR39218">
    <property type="entry name" value="OXIDOREDUCTASE 14 KDA SUBUNIT, PUTATIVE (AFU_ORTHOLOGUE AFUA_1G12110)-RELATED"/>
    <property type="match status" value="1"/>
</dbReference>
<organism evidence="1 2">
    <name type="scientific">Tilletiaria anomala (strain ATCC 24038 / CBS 436.72 / UBC 951)</name>
    <dbReference type="NCBI Taxonomy" id="1037660"/>
    <lineage>
        <taxon>Eukaryota</taxon>
        <taxon>Fungi</taxon>
        <taxon>Dikarya</taxon>
        <taxon>Basidiomycota</taxon>
        <taxon>Ustilaginomycotina</taxon>
        <taxon>Exobasidiomycetes</taxon>
        <taxon>Georgefischeriales</taxon>
        <taxon>Tilletiariaceae</taxon>
        <taxon>Tilletiaria</taxon>
    </lineage>
</organism>
<dbReference type="GeneID" id="25265167"/>
<dbReference type="RefSeq" id="XP_013240963.1">
    <property type="nucleotide sequence ID" value="XM_013385509.1"/>
</dbReference>
<dbReference type="Proteomes" id="UP000027361">
    <property type="component" value="Unassembled WGS sequence"/>
</dbReference>
<proteinExistence type="predicted"/>
<comment type="caution">
    <text evidence="1">The sequence shown here is derived from an EMBL/GenBank/DDBJ whole genome shotgun (WGS) entry which is preliminary data.</text>
</comment>
<evidence type="ECO:0000313" key="2">
    <source>
        <dbReference type="Proteomes" id="UP000027361"/>
    </source>
</evidence>
<dbReference type="STRING" id="1037660.A0A066VKF5"/>
<gene>
    <name evidence="1" type="ORF">K437DRAFT_259127</name>
</gene>
<dbReference type="OMA" id="AHQWDER"/>
<dbReference type="EMBL" id="JMSN01000107">
    <property type="protein sequence ID" value="KDN39239.1"/>
    <property type="molecule type" value="Genomic_DNA"/>
</dbReference>
<dbReference type="InParanoid" id="A0A066VKF5"/>
<accession>A0A066VKF5</accession>
<dbReference type="AlphaFoldDB" id="A0A066VKF5"/>
<dbReference type="HOGENOM" id="CLU_164170_1_0_1"/>
<protein>
    <submittedName>
        <fullName evidence="1">Uncharacterized protein</fullName>
    </submittedName>
</protein>
<keyword evidence="2" id="KW-1185">Reference proteome</keyword>
<sequence length="84" mass="9154">MAVATTVLGYAGLGFLTRCYALGIQKRNVLENLGGHAMLMTVFGAAGYYLHGVEGRQAELIQQKKEQILKNRQRMAGEAPQDDA</sequence>
<reference evidence="1 2" key="1">
    <citation type="submission" date="2014-05" db="EMBL/GenBank/DDBJ databases">
        <title>Draft genome sequence of a rare smut relative, Tilletiaria anomala UBC 951.</title>
        <authorList>
            <consortium name="DOE Joint Genome Institute"/>
            <person name="Toome M."/>
            <person name="Kuo A."/>
            <person name="Henrissat B."/>
            <person name="Lipzen A."/>
            <person name="Tritt A."/>
            <person name="Yoshinaga Y."/>
            <person name="Zane M."/>
            <person name="Barry K."/>
            <person name="Grigoriev I.V."/>
            <person name="Spatafora J.W."/>
            <person name="Aimea M.C."/>
        </authorList>
    </citation>
    <scope>NUCLEOTIDE SEQUENCE [LARGE SCALE GENOMIC DNA]</scope>
    <source>
        <strain evidence="1 2">UBC 951</strain>
    </source>
</reference>
<name>A0A066VKF5_TILAU</name>
<evidence type="ECO:0000313" key="1">
    <source>
        <dbReference type="EMBL" id="KDN39239.1"/>
    </source>
</evidence>